<proteinExistence type="predicted"/>
<evidence type="ECO:0000259" key="3">
    <source>
        <dbReference type="PROSITE" id="PS50198"/>
    </source>
</evidence>
<keyword evidence="1" id="KW-0697">Rotamase</keyword>
<dbReference type="InterPro" id="IPR000297">
    <property type="entry name" value="PPIase_PpiC"/>
</dbReference>
<dbReference type="STRING" id="681398.PJIAN_1185"/>
<sequence>MKQLLLITFFAMAGCLVAQNGDDPVLMTIKGNPIHKSEFEYLYNKNNTQNTLDKKSLAEYLVLFENFKMKVLEAESLGMDTTKAFLEELSGYRRQLNSVYLTDTATQNSLVKEAYDRLKEDVDVSHILIRLAPNATPDDTLAAYNKIATIRERIARAPRTITPKCGFFTKLFGKCKPTTIEPENFNEVARKESEDPSAAENSGHLGYITGFMTIYPFESVAYNTPVGQISSPIRTSYGYHIIKVDGRRPSRGKLQVAHIMKFVQKDASDSIKNKMKVVIDSLYREVKNGADFGALARKSSDDKSSAVNGGMLPWFGSGNMVKEFEDAAFQLQKGEISRPVLSPYGWHIIKLIDTKQLEPLAEKRAEIERRIQRDDRANIITLSFINKLKAQYNFKNNVAALAPFYQLAEKYSLKDSAFINATEHIEGTMATFDDQTLTQCDFAFFLNRYPNSQQIDKKALIDEKFQQFTNTALVNYKDEQLEKEYPEFGNLMREYHDGILLFNISNEKVWDKATRDTKGLETFFRTYRSNYTWADPRFKGWVISCKDEATKAKAMELIAKAPKDSLDNYLTAKLNKDTIVAKVEKGLYVKGDNNAVDKFEFKSGNFTPSKVYPVVFTYGKILKNGPESYSDVMGILTSDYQAYLEDQWMKELRRKYPVVIDQKTLKSIKEN</sequence>
<dbReference type="Proteomes" id="UP000076586">
    <property type="component" value="Unassembled WGS sequence"/>
</dbReference>
<reference evidence="5" key="2">
    <citation type="journal article" date="2017" name="Genome Announc.">
        <title>Draft genome sequence of Paludibacter jiangxiensis NM7(T), a propionate-producing fermentative bacterium.</title>
        <authorList>
            <person name="Qiu Y.-L."/>
            <person name="Tourlousse D.M."/>
            <person name="Matsuura N."/>
            <person name="Ohashi A."/>
            <person name="Sekiguchi Y."/>
        </authorList>
    </citation>
    <scope>NUCLEOTIDE SEQUENCE [LARGE SCALE GENOMIC DNA]</scope>
    <source>
        <strain evidence="5">NM7</strain>
    </source>
</reference>
<dbReference type="PANTHER" id="PTHR47245:SF2">
    <property type="entry name" value="PEPTIDYL-PROLYL CIS-TRANS ISOMERASE HP_0175-RELATED"/>
    <property type="match status" value="1"/>
</dbReference>
<keyword evidence="1 4" id="KW-0413">Isomerase</keyword>
<dbReference type="AlphaFoldDB" id="A0A161LCM7"/>
<dbReference type="RefSeq" id="WP_068701158.1">
    <property type="nucleotide sequence ID" value="NZ_BDCR01000001.1"/>
</dbReference>
<keyword evidence="5" id="KW-1185">Reference proteome</keyword>
<evidence type="ECO:0000313" key="4">
    <source>
        <dbReference type="EMBL" id="GAT61605.1"/>
    </source>
</evidence>
<dbReference type="EMBL" id="BDCR01000001">
    <property type="protein sequence ID" value="GAT61605.1"/>
    <property type="molecule type" value="Genomic_DNA"/>
</dbReference>
<protein>
    <submittedName>
        <fullName evidence="4">Peptidyl-prolyl cis-trans isomerase SurA</fullName>
    </submittedName>
</protein>
<organism evidence="4 5">
    <name type="scientific">Paludibacter jiangxiensis</name>
    <dbReference type="NCBI Taxonomy" id="681398"/>
    <lineage>
        <taxon>Bacteria</taxon>
        <taxon>Pseudomonadati</taxon>
        <taxon>Bacteroidota</taxon>
        <taxon>Bacteroidia</taxon>
        <taxon>Bacteroidales</taxon>
        <taxon>Paludibacteraceae</taxon>
        <taxon>Paludibacter</taxon>
    </lineage>
</organism>
<dbReference type="InterPro" id="IPR050245">
    <property type="entry name" value="PrsA_foldase"/>
</dbReference>
<dbReference type="PROSITE" id="PS50198">
    <property type="entry name" value="PPIC_PPIASE_2"/>
    <property type="match status" value="2"/>
</dbReference>
<feature type="signal peptide" evidence="2">
    <location>
        <begin position="1"/>
        <end position="20"/>
    </location>
</feature>
<dbReference type="InterPro" id="IPR046357">
    <property type="entry name" value="PPIase_dom_sf"/>
</dbReference>
<evidence type="ECO:0000256" key="2">
    <source>
        <dbReference type="SAM" id="SignalP"/>
    </source>
</evidence>
<feature type="chain" id="PRO_5007824590" evidence="2">
    <location>
        <begin position="21"/>
        <end position="671"/>
    </location>
</feature>
<feature type="domain" description="PpiC" evidence="3">
    <location>
        <begin position="119"/>
        <end position="246"/>
    </location>
</feature>
<dbReference type="GO" id="GO:0003755">
    <property type="term" value="F:peptidyl-prolyl cis-trans isomerase activity"/>
    <property type="evidence" value="ECO:0007669"/>
    <property type="project" value="UniProtKB-KW"/>
</dbReference>
<gene>
    <name evidence="4" type="ORF">PJIAN_1185</name>
</gene>
<dbReference type="PROSITE" id="PS51257">
    <property type="entry name" value="PROKAR_LIPOPROTEIN"/>
    <property type="match status" value="1"/>
</dbReference>
<feature type="domain" description="PpiC" evidence="3">
    <location>
        <begin position="251"/>
        <end position="353"/>
    </location>
</feature>
<keyword evidence="2" id="KW-0732">Signal</keyword>
<dbReference type="SUPFAM" id="SSF54534">
    <property type="entry name" value="FKBP-like"/>
    <property type="match status" value="2"/>
</dbReference>
<comment type="caution">
    <text evidence="4">The sequence shown here is derived from an EMBL/GenBank/DDBJ whole genome shotgun (WGS) entry which is preliminary data.</text>
</comment>
<dbReference type="Pfam" id="PF00639">
    <property type="entry name" value="Rotamase"/>
    <property type="match status" value="2"/>
</dbReference>
<dbReference type="OrthoDB" id="14196at2"/>
<evidence type="ECO:0000256" key="1">
    <source>
        <dbReference type="PROSITE-ProRule" id="PRU00278"/>
    </source>
</evidence>
<evidence type="ECO:0000313" key="5">
    <source>
        <dbReference type="Proteomes" id="UP000076586"/>
    </source>
</evidence>
<reference evidence="5" key="1">
    <citation type="submission" date="2016-04" db="EMBL/GenBank/DDBJ databases">
        <title>Draft genome sequence of Paludibacter jiangxiensis strain NM7.</title>
        <authorList>
            <person name="Qiu Y."/>
            <person name="Matsuura N."/>
            <person name="Ohashi A."/>
            <person name="Tourlousse M.D."/>
            <person name="Sekiguchi Y."/>
        </authorList>
    </citation>
    <scope>NUCLEOTIDE SEQUENCE [LARGE SCALE GENOMIC DNA]</scope>
    <source>
        <strain evidence="5">NM7</strain>
    </source>
</reference>
<name>A0A161LCM7_9BACT</name>
<dbReference type="PANTHER" id="PTHR47245">
    <property type="entry name" value="PEPTIDYLPROLYL ISOMERASE"/>
    <property type="match status" value="1"/>
</dbReference>
<accession>A0A161LCM7</accession>
<dbReference type="Gene3D" id="3.10.50.40">
    <property type="match status" value="2"/>
</dbReference>